<evidence type="ECO:0000313" key="3">
    <source>
        <dbReference type="Proteomes" id="UP001164286"/>
    </source>
</evidence>
<feature type="region of interest" description="Disordered" evidence="1">
    <location>
        <begin position="310"/>
        <end position="346"/>
    </location>
</feature>
<gene>
    <name evidence="2" type="ORF">MKK02DRAFT_28517</name>
</gene>
<accession>A0AA38H434</accession>
<dbReference type="RefSeq" id="XP_052943520.1">
    <property type="nucleotide sequence ID" value="XM_053087572.1"/>
</dbReference>
<evidence type="ECO:0000313" key="2">
    <source>
        <dbReference type="EMBL" id="KAI9633743.1"/>
    </source>
</evidence>
<dbReference type="AlphaFoldDB" id="A0AA38H434"/>
<dbReference type="EMBL" id="JAKWFO010000008">
    <property type="protein sequence ID" value="KAI9633743.1"/>
    <property type="molecule type" value="Genomic_DNA"/>
</dbReference>
<feature type="compositionally biased region" description="Basic and acidic residues" evidence="1">
    <location>
        <begin position="310"/>
        <end position="322"/>
    </location>
</feature>
<dbReference type="Proteomes" id="UP001164286">
    <property type="component" value="Unassembled WGS sequence"/>
</dbReference>
<sequence>MRNSTPSSQPSLGEAEDRPASQFVDLAYSGSTVAPVHTTQDELKLALHKGPKEVGEAKFTRRKTNAETKRQQRLRETKELSDLTQQLAWWKERSRTHPDWKLYDGCGTCVRGATTQIRPGWPIRIQASCDQSQWHPVIGGYVFDPSAILVWSVCSKADEMERSAASTTDARPLWGAIGRSQSLHAGTSAVVQSRGGPASFVPPQVTYNTMTREQKKVYDQEAQARCTQKKTRKLNELKEELRSYEQKDARCKLFSSEWRNWIESELGPVAHGVPLQIDVMEGAVPNSLSTLYPYRSFDLVVSPVEHDLLDHRNYQPQREPDTKSTPLISEGGQSIWTAPGPTLDNADRDLARKMKQRQYTETHLSRQGVMCGFYQRLQECALRYDSAIVTDTIVPVPFAAKTHMADDIEQDRYSIAPGQGPNPRVTGATSPGQKINFKKHGVKQMATKFCEELRLGLASHGSMLVHCDTAGRLTSTHPMEGADSAVDHSLQLATPL</sequence>
<protein>
    <submittedName>
        <fullName evidence="2">Uncharacterized protein</fullName>
    </submittedName>
</protein>
<comment type="caution">
    <text evidence="2">The sequence shown here is derived from an EMBL/GenBank/DDBJ whole genome shotgun (WGS) entry which is preliminary data.</text>
</comment>
<dbReference type="GeneID" id="77726777"/>
<keyword evidence="3" id="KW-1185">Reference proteome</keyword>
<reference evidence="2" key="1">
    <citation type="journal article" date="2022" name="G3 (Bethesda)">
        <title>High quality genome of the basidiomycete yeast Dioszegia hungarica PDD-24b-2 isolated from cloud water.</title>
        <authorList>
            <person name="Jarrige D."/>
            <person name="Haridas S."/>
            <person name="Bleykasten-Grosshans C."/>
            <person name="Joly M."/>
            <person name="Nadalig T."/>
            <person name="Sancelme M."/>
            <person name="Vuilleumier S."/>
            <person name="Grigoriev I.V."/>
            <person name="Amato P."/>
            <person name="Bringel F."/>
        </authorList>
    </citation>
    <scope>NUCLEOTIDE SEQUENCE</scope>
    <source>
        <strain evidence="2">PDD-24b-2</strain>
    </source>
</reference>
<proteinExistence type="predicted"/>
<feature type="region of interest" description="Disordered" evidence="1">
    <location>
        <begin position="1"/>
        <end position="21"/>
    </location>
</feature>
<organism evidence="2 3">
    <name type="scientific">Dioszegia hungarica</name>
    <dbReference type="NCBI Taxonomy" id="4972"/>
    <lineage>
        <taxon>Eukaryota</taxon>
        <taxon>Fungi</taxon>
        <taxon>Dikarya</taxon>
        <taxon>Basidiomycota</taxon>
        <taxon>Agaricomycotina</taxon>
        <taxon>Tremellomycetes</taxon>
        <taxon>Tremellales</taxon>
        <taxon>Bulleribasidiaceae</taxon>
        <taxon>Dioszegia</taxon>
    </lineage>
</organism>
<name>A0AA38H434_9TREE</name>
<evidence type="ECO:0000256" key="1">
    <source>
        <dbReference type="SAM" id="MobiDB-lite"/>
    </source>
</evidence>
<feature type="compositionally biased region" description="Polar residues" evidence="1">
    <location>
        <begin position="1"/>
        <end position="11"/>
    </location>
</feature>
<feature type="compositionally biased region" description="Polar residues" evidence="1">
    <location>
        <begin position="323"/>
        <end position="336"/>
    </location>
</feature>